<feature type="region of interest" description="Disordered" evidence="4">
    <location>
        <begin position="486"/>
        <end position="535"/>
    </location>
</feature>
<dbReference type="InterPro" id="IPR010684">
    <property type="entry name" value="RNA_pol_II_trans_fac_SIII_A"/>
</dbReference>
<dbReference type="EMBL" id="JADWDJ010000018">
    <property type="protein sequence ID" value="KAG5266833.1"/>
    <property type="molecule type" value="Genomic_DNA"/>
</dbReference>
<dbReference type="GO" id="GO:0070449">
    <property type="term" value="C:elongin complex"/>
    <property type="evidence" value="ECO:0007669"/>
    <property type="project" value="InterPro"/>
</dbReference>
<dbReference type="PANTHER" id="PTHR15141:SF49">
    <property type="entry name" value="TFIIS N-TERMINAL DOMAIN-CONTAINING PROTEIN"/>
    <property type="match status" value="1"/>
</dbReference>
<dbReference type="InterPro" id="IPR051870">
    <property type="entry name" value="Elongin-A_domain"/>
</dbReference>
<evidence type="ECO:0000313" key="7">
    <source>
        <dbReference type="Proteomes" id="UP000823561"/>
    </source>
</evidence>
<organism evidence="6 7">
    <name type="scientific">Alosa alosa</name>
    <name type="common">allis shad</name>
    <dbReference type="NCBI Taxonomy" id="278164"/>
    <lineage>
        <taxon>Eukaryota</taxon>
        <taxon>Metazoa</taxon>
        <taxon>Chordata</taxon>
        <taxon>Craniata</taxon>
        <taxon>Vertebrata</taxon>
        <taxon>Euteleostomi</taxon>
        <taxon>Actinopterygii</taxon>
        <taxon>Neopterygii</taxon>
        <taxon>Teleostei</taxon>
        <taxon>Clupei</taxon>
        <taxon>Clupeiformes</taxon>
        <taxon>Clupeoidei</taxon>
        <taxon>Clupeidae</taxon>
        <taxon>Alosa</taxon>
    </lineage>
</organism>
<gene>
    <name evidence="6" type="ORF">AALO_G00236740</name>
</gene>
<dbReference type="SUPFAM" id="SSF47676">
    <property type="entry name" value="Conserved domain common to transcription factors TFIIS, elongin A, CRSP70"/>
    <property type="match status" value="1"/>
</dbReference>
<accession>A0AAV6FVH0</accession>
<sequence>MAALKTVLELKLQLKSSEPKTVLKTLKKLQGLDITIEILAETGIGKLVNSFRKHNEAGEVARTLVTQWKKLIPKESPSKAKDKDSEKKSSSVEATEKTVEPEQTEQPEQQNDEIEPDIQKNSEARLSDKSVGQITEFPNNNTGAKGTSAKDLIDSKPLKRTTHKEPKMPASNPERKNDVLHSKGHTRTEKVPNDSKRQTDTSKKNNNNNAKETKNKKNKTKRSAEKVVEKHVEIKNKEKVKDPETQGMSFEAFLSYDMVSTKRKRSSDVKKKPSKRPKIIKSDDMVKTPSIKLHTECTEQPSKMGTSKNKILDLLNIPLPLTLPKCDDLSNYHYFEEKNPVADTETYTEEEASVFTGQRSKKKMQLYEVGGVPFEILEPVLERCTPEQLARIEEFNPVYIGVTDHLWERHCQRDFRSAQLQEYESWREMFFRLSEERERKLASLTKSIVSAHSQKPRGRQVKMAFINCAAKPPRNVRVQQELYGTAGPTLQPHPLDRPRAQCQESKVKPVCREYPRPGTNNAGTSQAQDPRKIKRVAPMMAKSLKAFKEQRRRR</sequence>
<proteinExistence type="predicted"/>
<feature type="compositionally biased region" description="Basic and acidic residues" evidence="4">
    <location>
        <begin position="75"/>
        <end position="100"/>
    </location>
</feature>
<feature type="domain" description="TFIIS N-terminal" evidence="5">
    <location>
        <begin position="1"/>
        <end position="75"/>
    </location>
</feature>
<dbReference type="InterPro" id="IPR017923">
    <property type="entry name" value="TFIIS_N"/>
</dbReference>
<dbReference type="InterPro" id="IPR003617">
    <property type="entry name" value="TFIIS/CRSP70_N_sub"/>
</dbReference>
<keyword evidence="2 3" id="KW-0539">Nucleus</keyword>
<dbReference type="GO" id="GO:0006368">
    <property type="term" value="P:transcription elongation by RNA polymerase II"/>
    <property type="evidence" value="ECO:0007669"/>
    <property type="project" value="InterPro"/>
</dbReference>
<dbReference type="Pfam" id="PF08711">
    <property type="entry name" value="Med26"/>
    <property type="match status" value="1"/>
</dbReference>
<evidence type="ECO:0000256" key="3">
    <source>
        <dbReference type="PROSITE-ProRule" id="PRU00649"/>
    </source>
</evidence>
<dbReference type="Proteomes" id="UP000823561">
    <property type="component" value="Chromosome 18"/>
</dbReference>
<feature type="region of interest" description="Disordered" evidence="4">
    <location>
        <begin position="75"/>
        <end position="244"/>
    </location>
</feature>
<reference evidence="6" key="1">
    <citation type="submission" date="2020-10" db="EMBL/GenBank/DDBJ databases">
        <title>Chromosome-scale genome assembly of the Allis shad, Alosa alosa.</title>
        <authorList>
            <person name="Margot Z."/>
            <person name="Christophe K."/>
            <person name="Cabau C."/>
            <person name="Louis A."/>
            <person name="Berthelot C."/>
            <person name="Parey E."/>
            <person name="Roest Crollius H."/>
            <person name="Montfort J."/>
            <person name="Robinson-Rechavi M."/>
            <person name="Bucao C."/>
            <person name="Bouchez O."/>
            <person name="Gislard M."/>
            <person name="Lluch J."/>
            <person name="Milhes M."/>
            <person name="Lampietro C."/>
            <person name="Lopez Roques C."/>
            <person name="Donnadieu C."/>
            <person name="Braasch I."/>
            <person name="Desvignes T."/>
            <person name="Postlethwait J."/>
            <person name="Bobe J."/>
            <person name="Guiguen Y."/>
        </authorList>
    </citation>
    <scope>NUCLEOTIDE SEQUENCE</scope>
    <source>
        <strain evidence="6">M-15738</strain>
        <tissue evidence="6">Blood</tissue>
    </source>
</reference>
<evidence type="ECO:0000256" key="2">
    <source>
        <dbReference type="ARBA" id="ARBA00023242"/>
    </source>
</evidence>
<dbReference type="Gene3D" id="1.20.930.10">
    <property type="entry name" value="Conserved domain common to transcription factors TFIIS, elongin A, CRSP70"/>
    <property type="match status" value="1"/>
</dbReference>
<feature type="compositionally biased region" description="Basic and acidic residues" evidence="4">
    <location>
        <begin position="151"/>
        <end position="203"/>
    </location>
</feature>
<feature type="compositionally biased region" description="Basic and acidic residues" evidence="4">
    <location>
        <begin position="117"/>
        <end position="128"/>
    </location>
</feature>
<feature type="compositionally biased region" description="Polar residues" evidence="4">
    <location>
        <begin position="130"/>
        <end position="145"/>
    </location>
</feature>
<dbReference type="Gene3D" id="6.10.250.3180">
    <property type="match status" value="1"/>
</dbReference>
<comment type="subcellular location">
    <subcellularLocation>
        <location evidence="1 3">Nucleus</location>
    </subcellularLocation>
</comment>
<comment type="caution">
    <text evidence="6">The sequence shown here is derived from an EMBL/GenBank/DDBJ whole genome shotgun (WGS) entry which is preliminary data.</text>
</comment>
<dbReference type="SMART" id="SM00509">
    <property type="entry name" value="TFS2N"/>
    <property type="match status" value="1"/>
</dbReference>
<feature type="compositionally biased region" description="Basic and acidic residues" evidence="4">
    <location>
        <begin position="222"/>
        <end position="244"/>
    </location>
</feature>
<evidence type="ECO:0000256" key="4">
    <source>
        <dbReference type="SAM" id="MobiDB-lite"/>
    </source>
</evidence>
<evidence type="ECO:0000256" key="1">
    <source>
        <dbReference type="ARBA" id="ARBA00004123"/>
    </source>
</evidence>
<evidence type="ECO:0000313" key="6">
    <source>
        <dbReference type="EMBL" id="KAG5266833.1"/>
    </source>
</evidence>
<dbReference type="InterPro" id="IPR035441">
    <property type="entry name" value="TFIIS/LEDGF_dom_sf"/>
</dbReference>
<dbReference type="AlphaFoldDB" id="A0AAV6FVH0"/>
<feature type="compositionally biased region" description="Polar residues" evidence="4">
    <location>
        <begin position="518"/>
        <end position="528"/>
    </location>
</feature>
<dbReference type="CDD" id="cd00183">
    <property type="entry name" value="TFIIS_I"/>
    <property type="match status" value="1"/>
</dbReference>
<keyword evidence="7" id="KW-1185">Reference proteome</keyword>
<name>A0AAV6FVH0_9TELE</name>
<dbReference type="PROSITE" id="PS51319">
    <property type="entry name" value="TFIIS_N"/>
    <property type="match status" value="1"/>
</dbReference>
<feature type="compositionally biased region" description="Acidic residues" evidence="4">
    <location>
        <begin position="102"/>
        <end position="116"/>
    </location>
</feature>
<dbReference type="Pfam" id="PF06881">
    <property type="entry name" value="Elongin_A"/>
    <property type="match status" value="1"/>
</dbReference>
<dbReference type="PANTHER" id="PTHR15141">
    <property type="entry name" value="TRANSCRIPTION ELONGATION FACTOR B POLYPEPTIDE 3"/>
    <property type="match status" value="1"/>
</dbReference>
<evidence type="ECO:0000259" key="5">
    <source>
        <dbReference type="PROSITE" id="PS51319"/>
    </source>
</evidence>
<feature type="compositionally biased region" description="Basic and acidic residues" evidence="4">
    <location>
        <begin position="494"/>
        <end position="515"/>
    </location>
</feature>
<protein>
    <recommendedName>
        <fullName evidence="5">TFIIS N-terminal domain-containing protein</fullName>
    </recommendedName>
</protein>